<evidence type="ECO:0000256" key="1">
    <source>
        <dbReference type="SAM" id="MobiDB-lite"/>
    </source>
</evidence>
<feature type="region of interest" description="Disordered" evidence="1">
    <location>
        <begin position="1"/>
        <end position="76"/>
    </location>
</feature>
<reference evidence="2" key="1">
    <citation type="submission" date="2023-06" db="EMBL/GenBank/DDBJ databases">
        <title>Genome-scale phylogeny and comparative genomics of the fungal order Sordariales.</title>
        <authorList>
            <consortium name="Lawrence Berkeley National Laboratory"/>
            <person name="Hensen N."/>
            <person name="Bonometti L."/>
            <person name="Westerberg I."/>
            <person name="Brannstrom I.O."/>
            <person name="Guillou S."/>
            <person name="Cros-Aarteil S."/>
            <person name="Calhoun S."/>
            <person name="Haridas S."/>
            <person name="Kuo A."/>
            <person name="Mondo S."/>
            <person name="Pangilinan J."/>
            <person name="Riley R."/>
            <person name="LaButti K."/>
            <person name="Andreopoulos B."/>
            <person name="Lipzen A."/>
            <person name="Chen C."/>
            <person name="Yanf M."/>
            <person name="Daum C."/>
            <person name="Ng V."/>
            <person name="Clum A."/>
            <person name="Steindorff A."/>
            <person name="Ohm R."/>
            <person name="Martin F."/>
            <person name="Silar P."/>
            <person name="Natvig D."/>
            <person name="Lalanne C."/>
            <person name="Gautier V."/>
            <person name="Ament-velasquez S.L."/>
            <person name="Kruys A."/>
            <person name="Hutchinson M.I."/>
            <person name="Powell A.J."/>
            <person name="Barry K."/>
            <person name="Miller A.N."/>
            <person name="Grigoriev I.V."/>
            <person name="Debuchy R."/>
            <person name="Gladieux P."/>
            <person name="Thoren M.H."/>
            <person name="Johannesson H."/>
        </authorList>
    </citation>
    <scope>NUCLEOTIDE SEQUENCE</scope>
    <source>
        <strain evidence="2">SMH3391-2</strain>
    </source>
</reference>
<protein>
    <submittedName>
        <fullName evidence="2">Uncharacterized protein</fullName>
    </submittedName>
</protein>
<feature type="compositionally biased region" description="Basic residues" evidence="1">
    <location>
        <begin position="26"/>
        <end position="36"/>
    </location>
</feature>
<gene>
    <name evidence="2" type="ORF">B0T17DRAFT_376264</name>
</gene>
<comment type="caution">
    <text evidence="2">The sequence shown here is derived from an EMBL/GenBank/DDBJ whole genome shotgun (WGS) entry which is preliminary data.</text>
</comment>
<feature type="compositionally biased region" description="Basic residues" evidence="1">
    <location>
        <begin position="46"/>
        <end position="55"/>
    </location>
</feature>
<proteinExistence type="predicted"/>
<evidence type="ECO:0000313" key="3">
    <source>
        <dbReference type="Proteomes" id="UP001174934"/>
    </source>
</evidence>
<organism evidence="2 3">
    <name type="scientific">Bombardia bombarda</name>
    <dbReference type="NCBI Taxonomy" id="252184"/>
    <lineage>
        <taxon>Eukaryota</taxon>
        <taxon>Fungi</taxon>
        <taxon>Dikarya</taxon>
        <taxon>Ascomycota</taxon>
        <taxon>Pezizomycotina</taxon>
        <taxon>Sordariomycetes</taxon>
        <taxon>Sordariomycetidae</taxon>
        <taxon>Sordariales</taxon>
        <taxon>Lasiosphaeriaceae</taxon>
        <taxon>Bombardia</taxon>
    </lineage>
</organism>
<dbReference type="Proteomes" id="UP001174934">
    <property type="component" value="Unassembled WGS sequence"/>
</dbReference>
<accession>A0AA40BVE0</accession>
<evidence type="ECO:0000313" key="2">
    <source>
        <dbReference type="EMBL" id="KAK0615053.1"/>
    </source>
</evidence>
<dbReference type="EMBL" id="JAULSR010000007">
    <property type="protein sequence ID" value="KAK0615053.1"/>
    <property type="molecule type" value="Genomic_DNA"/>
</dbReference>
<name>A0AA40BVE0_9PEZI</name>
<dbReference type="AlphaFoldDB" id="A0AA40BVE0"/>
<keyword evidence="3" id="KW-1185">Reference proteome</keyword>
<sequence length="125" mass="14452">MHHSPSIQAASHHDLEPSTLSLLSHRPGKGQTRKRAKDGDPIKQARMNHRPRCRRSNPAQPGTNHPHPQRHNRRGFADGETIRYFRITLVHSHTIYVWPFILVNIRTHFERGRSIVVCPIGRRAK</sequence>